<protein>
    <submittedName>
        <fullName evidence="1">Uncharacterized protein</fullName>
    </submittedName>
</protein>
<evidence type="ECO:0000313" key="1">
    <source>
        <dbReference type="EMBL" id="GAA4391738.1"/>
    </source>
</evidence>
<reference evidence="2" key="1">
    <citation type="journal article" date="2019" name="Int. J. Syst. Evol. Microbiol.">
        <title>The Global Catalogue of Microorganisms (GCM) 10K type strain sequencing project: providing services to taxonomists for standard genome sequencing and annotation.</title>
        <authorList>
            <consortium name="The Broad Institute Genomics Platform"/>
            <consortium name="The Broad Institute Genome Sequencing Center for Infectious Disease"/>
            <person name="Wu L."/>
            <person name="Ma J."/>
        </authorList>
    </citation>
    <scope>NUCLEOTIDE SEQUENCE [LARGE SCALE GENOMIC DNA]</scope>
    <source>
        <strain evidence="2">JCM 17738</strain>
    </source>
</reference>
<dbReference type="Proteomes" id="UP001500390">
    <property type="component" value="Unassembled WGS sequence"/>
</dbReference>
<gene>
    <name evidence="1" type="ORF">GCM10023153_10080</name>
</gene>
<organism evidence="1 2">
    <name type="scientific">Ornithinibacter aureus</name>
    <dbReference type="NCBI Taxonomy" id="622664"/>
    <lineage>
        <taxon>Bacteria</taxon>
        <taxon>Bacillati</taxon>
        <taxon>Actinomycetota</taxon>
        <taxon>Actinomycetes</taxon>
        <taxon>Micrococcales</taxon>
        <taxon>Intrasporangiaceae</taxon>
        <taxon>Ornithinibacter</taxon>
    </lineage>
</organism>
<name>A0ABP8JJK6_9MICO</name>
<comment type="caution">
    <text evidence="1">The sequence shown here is derived from an EMBL/GenBank/DDBJ whole genome shotgun (WGS) entry which is preliminary data.</text>
</comment>
<dbReference type="RefSeq" id="WP_159901051.1">
    <property type="nucleotide sequence ID" value="NZ_BAABFX010000019.1"/>
</dbReference>
<proteinExistence type="predicted"/>
<sequence length="139" mass="15305">MAITPSRQRNAVSEGAALGILMCGRERMPSGVGLSFAFEGAWRRWADPNKSQFRQVSTDIAKGLNGYIALTHADGGKHSHHLYWEREGSDFVIRAFREWPDGVVPEEVAASIDGGVAPDGWLSLASELLRRVDDWNPAQ</sequence>
<accession>A0ABP8JJK6</accession>
<dbReference type="EMBL" id="BAABFX010000019">
    <property type="protein sequence ID" value="GAA4391738.1"/>
    <property type="molecule type" value="Genomic_DNA"/>
</dbReference>
<keyword evidence="2" id="KW-1185">Reference proteome</keyword>
<evidence type="ECO:0000313" key="2">
    <source>
        <dbReference type="Proteomes" id="UP001500390"/>
    </source>
</evidence>